<evidence type="ECO:0000313" key="2">
    <source>
        <dbReference type="Proteomes" id="UP000198639"/>
    </source>
</evidence>
<evidence type="ECO:0000313" key="1">
    <source>
        <dbReference type="EMBL" id="SFD21415.1"/>
    </source>
</evidence>
<dbReference type="EMBL" id="FOLD01000019">
    <property type="protein sequence ID" value="SFD21415.1"/>
    <property type="molecule type" value="Genomic_DNA"/>
</dbReference>
<sequence length="154" mass="16901">MLALKARRHAAVAAAIILVGSACSRGSGISPAIRELVRESKTGTMQLADATPFTWDQVYLFDPYTPRSEVCRALRIQADECVRLVPFESTDDGEMSIAFLQHGQLIHYTAHSRSNGDFAPAPAAQPLSAKSAVFRIVREETAGERRFLLRLVES</sequence>
<dbReference type="PROSITE" id="PS51257">
    <property type="entry name" value="PROKAR_LIPOPROTEIN"/>
    <property type="match status" value="1"/>
</dbReference>
<dbReference type="Proteomes" id="UP000198639">
    <property type="component" value="Unassembled WGS sequence"/>
</dbReference>
<reference evidence="2" key="1">
    <citation type="submission" date="2016-10" db="EMBL/GenBank/DDBJ databases">
        <authorList>
            <person name="Varghese N."/>
            <person name="Submissions S."/>
        </authorList>
    </citation>
    <scope>NUCLEOTIDE SEQUENCE [LARGE SCALE GENOMIC DNA]</scope>
    <source>
        <strain evidence="2">CGMCC 1.12041</strain>
    </source>
</reference>
<name>A0A1I1QH90_9BURK</name>
<dbReference type="RefSeq" id="WP_091875512.1">
    <property type="nucleotide sequence ID" value="NZ_FOLD01000019.1"/>
</dbReference>
<keyword evidence="2" id="KW-1185">Reference proteome</keyword>
<organism evidence="1 2">
    <name type="scientific">Massilia yuzhufengensis</name>
    <dbReference type="NCBI Taxonomy" id="1164594"/>
    <lineage>
        <taxon>Bacteria</taxon>
        <taxon>Pseudomonadati</taxon>
        <taxon>Pseudomonadota</taxon>
        <taxon>Betaproteobacteria</taxon>
        <taxon>Burkholderiales</taxon>
        <taxon>Oxalobacteraceae</taxon>
        <taxon>Telluria group</taxon>
        <taxon>Massilia</taxon>
    </lineage>
</organism>
<gene>
    <name evidence="1" type="ORF">SAMN05216204_11937</name>
</gene>
<dbReference type="STRING" id="1164594.SAMN05216204_11937"/>
<accession>A0A1I1QH90</accession>
<dbReference type="AlphaFoldDB" id="A0A1I1QH90"/>
<dbReference type="OrthoDB" id="8778044at2"/>
<protein>
    <recommendedName>
        <fullName evidence="3">Lipoprotein</fullName>
    </recommendedName>
</protein>
<proteinExistence type="predicted"/>
<evidence type="ECO:0008006" key="3">
    <source>
        <dbReference type="Google" id="ProtNLM"/>
    </source>
</evidence>